<evidence type="ECO:0000313" key="1">
    <source>
        <dbReference type="EMBL" id="KAI0056188.1"/>
    </source>
</evidence>
<name>A0ACB8SIB5_9AGAM</name>
<reference evidence="1" key="1">
    <citation type="submission" date="2021-03" db="EMBL/GenBank/DDBJ databases">
        <authorList>
            <consortium name="DOE Joint Genome Institute"/>
            <person name="Ahrendt S."/>
            <person name="Looney B.P."/>
            <person name="Miyauchi S."/>
            <person name="Morin E."/>
            <person name="Drula E."/>
            <person name="Courty P.E."/>
            <person name="Chicoki N."/>
            <person name="Fauchery L."/>
            <person name="Kohler A."/>
            <person name="Kuo A."/>
            <person name="Labutti K."/>
            <person name="Pangilinan J."/>
            <person name="Lipzen A."/>
            <person name="Riley R."/>
            <person name="Andreopoulos W."/>
            <person name="He G."/>
            <person name="Johnson J."/>
            <person name="Barry K.W."/>
            <person name="Grigoriev I.V."/>
            <person name="Nagy L."/>
            <person name="Hibbett D."/>
            <person name="Henrissat B."/>
            <person name="Matheny P.B."/>
            <person name="Labbe J."/>
            <person name="Martin F."/>
        </authorList>
    </citation>
    <scope>NUCLEOTIDE SEQUENCE</scope>
    <source>
        <strain evidence="1">HHB10654</strain>
    </source>
</reference>
<sequence length="126" mass="13577">MHASSAALASPARLDALANDVMTNALRASGKTSDLISEDLEEAAFYIDALVNVGTIFGIYETAKEPKGTIADVLSRGSQTVATDLNVVKPQLFTSRRTSYVADSLLSYHRLRSHQVEATSPMDDFV</sequence>
<comment type="caution">
    <text evidence="1">The sequence shown here is derived from an EMBL/GenBank/DDBJ whole genome shotgun (WGS) entry which is preliminary data.</text>
</comment>
<organism evidence="1 2">
    <name type="scientific">Artomyces pyxidatus</name>
    <dbReference type="NCBI Taxonomy" id="48021"/>
    <lineage>
        <taxon>Eukaryota</taxon>
        <taxon>Fungi</taxon>
        <taxon>Dikarya</taxon>
        <taxon>Basidiomycota</taxon>
        <taxon>Agaricomycotina</taxon>
        <taxon>Agaricomycetes</taxon>
        <taxon>Russulales</taxon>
        <taxon>Auriscalpiaceae</taxon>
        <taxon>Artomyces</taxon>
    </lineage>
</organism>
<evidence type="ECO:0000313" key="2">
    <source>
        <dbReference type="Proteomes" id="UP000814140"/>
    </source>
</evidence>
<keyword evidence="2" id="KW-1185">Reference proteome</keyword>
<gene>
    <name evidence="1" type="ORF">BV25DRAFT_1921190</name>
</gene>
<accession>A0ACB8SIB5</accession>
<dbReference type="Proteomes" id="UP000814140">
    <property type="component" value="Unassembled WGS sequence"/>
</dbReference>
<reference evidence="1" key="2">
    <citation type="journal article" date="2022" name="New Phytol.">
        <title>Evolutionary transition to the ectomycorrhizal habit in the genomes of a hyperdiverse lineage of mushroom-forming fungi.</title>
        <authorList>
            <person name="Looney B."/>
            <person name="Miyauchi S."/>
            <person name="Morin E."/>
            <person name="Drula E."/>
            <person name="Courty P.E."/>
            <person name="Kohler A."/>
            <person name="Kuo A."/>
            <person name="LaButti K."/>
            <person name="Pangilinan J."/>
            <person name="Lipzen A."/>
            <person name="Riley R."/>
            <person name="Andreopoulos W."/>
            <person name="He G."/>
            <person name="Johnson J."/>
            <person name="Nolan M."/>
            <person name="Tritt A."/>
            <person name="Barry K.W."/>
            <person name="Grigoriev I.V."/>
            <person name="Nagy L.G."/>
            <person name="Hibbett D."/>
            <person name="Henrissat B."/>
            <person name="Matheny P.B."/>
            <person name="Labbe J."/>
            <person name="Martin F.M."/>
        </authorList>
    </citation>
    <scope>NUCLEOTIDE SEQUENCE</scope>
    <source>
        <strain evidence="1">HHB10654</strain>
    </source>
</reference>
<dbReference type="EMBL" id="MU277269">
    <property type="protein sequence ID" value="KAI0056188.1"/>
    <property type="molecule type" value="Genomic_DNA"/>
</dbReference>
<protein>
    <submittedName>
        <fullName evidence="1">Uncharacterized protein</fullName>
    </submittedName>
</protein>
<proteinExistence type="predicted"/>